<dbReference type="EMBL" id="QTJU01000001">
    <property type="protein sequence ID" value="RFM30038.1"/>
    <property type="molecule type" value="Genomic_DNA"/>
</dbReference>
<evidence type="ECO:0000313" key="1">
    <source>
        <dbReference type="EMBL" id="RFM30038.1"/>
    </source>
</evidence>
<proteinExistence type="predicted"/>
<evidence type="ECO:0000313" key="2">
    <source>
        <dbReference type="Proteomes" id="UP000261284"/>
    </source>
</evidence>
<sequence length="258" mass="27282">MSHPQKTNIEAAIVSLKTAKADIEQYLAHSTTRTFCLRATSSLDKEINMLSALVGADLATAEPGGRKPLTHVLGRPVASTHAVGASLTPAEAVKTAEQAAVSELRAKAEELYQLLPSMENDALLDTYSEIELRAVGKKAGLPVTDTEPAKIDGNFLNTVREAIAETARIAAAADNPNVLAAEQAARIAEIKGLLEDIAAQKNVTYPAFNKAQSEANADGLTAAQKKAAKQKVDELAAKMDALHADEISLTEELKSMEG</sequence>
<dbReference type="RefSeq" id="WP_116845794.1">
    <property type="nucleotide sequence ID" value="NZ_QTJU01000001.1"/>
</dbReference>
<keyword evidence="2" id="KW-1185">Reference proteome</keyword>
<dbReference type="AlphaFoldDB" id="A0A3E1NQG2"/>
<protein>
    <submittedName>
        <fullName evidence="1">Uncharacterized protein</fullName>
    </submittedName>
</protein>
<organism evidence="1 2">
    <name type="scientific">Deminuibacter soli</name>
    <dbReference type="NCBI Taxonomy" id="2291815"/>
    <lineage>
        <taxon>Bacteria</taxon>
        <taxon>Pseudomonadati</taxon>
        <taxon>Bacteroidota</taxon>
        <taxon>Chitinophagia</taxon>
        <taxon>Chitinophagales</taxon>
        <taxon>Chitinophagaceae</taxon>
        <taxon>Deminuibacter</taxon>
    </lineage>
</organism>
<reference evidence="1 2" key="1">
    <citation type="submission" date="2018-08" db="EMBL/GenBank/DDBJ databases">
        <title>Chitinophagaceae sp. K23C18032701, a novel bacterium isolated from forest soil.</title>
        <authorList>
            <person name="Wang C."/>
        </authorList>
    </citation>
    <scope>NUCLEOTIDE SEQUENCE [LARGE SCALE GENOMIC DNA]</scope>
    <source>
        <strain evidence="1 2">K23C18032701</strain>
    </source>
</reference>
<gene>
    <name evidence="1" type="ORF">DXN05_03440</name>
</gene>
<accession>A0A3E1NQG2</accession>
<comment type="caution">
    <text evidence="1">The sequence shown here is derived from an EMBL/GenBank/DDBJ whole genome shotgun (WGS) entry which is preliminary data.</text>
</comment>
<name>A0A3E1NQG2_9BACT</name>
<dbReference type="Proteomes" id="UP000261284">
    <property type="component" value="Unassembled WGS sequence"/>
</dbReference>